<evidence type="ECO:0000313" key="4">
    <source>
        <dbReference type="EMBL" id="PSK42481.1"/>
    </source>
</evidence>
<accession>A0A2P7Z2Q1</accession>
<feature type="compositionally biased region" description="Polar residues" evidence="2">
    <location>
        <begin position="52"/>
        <end position="71"/>
    </location>
</feature>
<feature type="region of interest" description="Disordered" evidence="2">
    <location>
        <begin position="599"/>
        <end position="646"/>
    </location>
</feature>
<reference evidence="4 5" key="1">
    <citation type="submission" date="2017-05" db="EMBL/GenBank/DDBJ databases">
        <title>Draft genome sequence of Elsinoe australis.</title>
        <authorList>
            <person name="Cheng Q."/>
        </authorList>
    </citation>
    <scope>NUCLEOTIDE SEQUENCE [LARGE SCALE GENOMIC DNA]</scope>
    <source>
        <strain evidence="4 5">NL1</strain>
    </source>
</reference>
<feature type="region of interest" description="Disordered" evidence="2">
    <location>
        <begin position="1"/>
        <end position="73"/>
    </location>
</feature>
<dbReference type="PANTHER" id="PTHR13382:SF7">
    <property type="entry name" value="LEUCINE-RICH REPEAT-CONTAINING PROTEIN"/>
    <property type="match status" value="1"/>
</dbReference>
<feature type="compositionally biased region" description="Low complexity" evidence="2">
    <location>
        <begin position="615"/>
        <end position="646"/>
    </location>
</feature>
<feature type="compositionally biased region" description="Gly residues" evidence="2">
    <location>
        <begin position="743"/>
        <end position="752"/>
    </location>
</feature>
<comment type="caution">
    <text evidence="4">The sequence shown here is derived from an EMBL/GenBank/DDBJ whole genome shotgun (WGS) entry which is preliminary data.</text>
</comment>
<dbReference type="InterPro" id="IPR057207">
    <property type="entry name" value="FBXL15_LRR"/>
</dbReference>
<dbReference type="Gene3D" id="3.80.10.10">
    <property type="entry name" value="Ribonuclease Inhibitor"/>
    <property type="match status" value="3"/>
</dbReference>
<dbReference type="InterPro" id="IPR006553">
    <property type="entry name" value="Leu-rich_rpt_Cys-con_subtyp"/>
</dbReference>
<gene>
    <name evidence="4" type="ORF">B9Z65_4395</name>
</gene>
<dbReference type="Pfam" id="PF25372">
    <property type="entry name" value="DUF7885"/>
    <property type="match status" value="1"/>
</dbReference>
<dbReference type="Proteomes" id="UP000243723">
    <property type="component" value="Unassembled WGS sequence"/>
</dbReference>
<feature type="region of interest" description="Disordered" evidence="2">
    <location>
        <begin position="717"/>
        <end position="766"/>
    </location>
</feature>
<keyword evidence="5" id="KW-1185">Reference proteome</keyword>
<evidence type="ECO:0000256" key="2">
    <source>
        <dbReference type="SAM" id="MobiDB-lite"/>
    </source>
</evidence>
<dbReference type="AlphaFoldDB" id="A0A2P7Z2Q1"/>
<dbReference type="SUPFAM" id="SSF52047">
    <property type="entry name" value="RNI-like"/>
    <property type="match status" value="1"/>
</dbReference>
<name>A0A2P7Z2Q1_9PEZI</name>
<feature type="compositionally biased region" description="Basic and acidic residues" evidence="2">
    <location>
        <begin position="730"/>
        <end position="739"/>
    </location>
</feature>
<evidence type="ECO:0000259" key="3">
    <source>
        <dbReference type="PROSITE" id="PS50181"/>
    </source>
</evidence>
<evidence type="ECO:0000313" key="5">
    <source>
        <dbReference type="Proteomes" id="UP000243723"/>
    </source>
</evidence>
<dbReference type="PANTHER" id="PTHR13382">
    <property type="entry name" value="MITOCHONDRIAL ATP SYNTHASE COUPLING FACTOR B"/>
    <property type="match status" value="1"/>
</dbReference>
<dbReference type="InterPro" id="IPR032675">
    <property type="entry name" value="LRR_dom_sf"/>
</dbReference>
<feature type="domain" description="F-box" evidence="3">
    <location>
        <begin position="187"/>
        <end position="233"/>
    </location>
</feature>
<dbReference type="EMBL" id="NHZQ01000335">
    <property type="protein sequence ID" value="PSK42481.1"/>
    <property type="molecule type" value="Genomic_DNA"/>
</dbReference>
<evidence type="ECO:0000256" key="1">
    <source>
        <dbReference type="ARBA" id="ARBA00022786"/>
    </source>
</evidence>
<keyword evidence="1" id="KW-0833">Ubl conjugation pathway</keyword>
<feature type="compositionally biased region" description="Low complexity" evidence="2">
    <location>
        <begin position="13"/>
        <end position="27"/>
    </location>
</feature>
<dbReference type="STRING" id="40998.A0A2P7Z2Q1"/>
<proteinExistence type="predicted"/>
<dbReference type="InterPro" id="IPR001810">
    <property type="entry name" value="F-box_dom"/>
</dbReference>
<dbReference type="OrthoDB" id="550575at2759"/>
<dbReference type="Pfam" id="PF12937">
    <property type="entry name" value="F-box-like"/>
    <property type="match status" value="1"/>
</dbReference>
<sequence length="766" mass="84276">MALEIRIVPEETSSSSPSPDAPASPISPVTPNHPEAPPQKLRGRRRLLNGFQRMSSSPSLARMGRTSSSGYKNGKASVSCISLSSAGNTPYGSPFGSSLSAELSTGVTTPNSTVSTPGIQIPVFDERARLRYLDKITPNSTAAIPRSVGRLGLTPGVTPGVTPGIVQEQDYFSIRVSTPKKERRPNFNFWQDLPSEIRTEVLSYLTPQEAVRCSAVSKAWHKHCFDGQLWAVLDTCEFYQRIPADALVSIITSAGPFVRDLNLRGCVQLREKWHAGGFADACRNLEYFSLEGCRIDRTSIHCFLLQNPRLVHINLSGLAGVTNQAMKIIAQRCSKLEHLNVSWCNNVDTRGLRKVIESCPRLTDLRAGEVRGWDDLDFMELLFQTNTLERLILMGCESFTDDSLKMMVQGREPEINFLTGRPIVPPRKVKHLDLSRCRGVTDTGLRVCINNLENMEGLQLSKCSTVSDASLNDLLPTMPNLTHLDLEELDQLSNTALQTLSNSPCAPHLRHLSISYCENLGDTGMLPVLKTCTALQSLDMDNTRISDLVLAEAASMVRQRSTRTTDPRARPTASLRLVAYDCQNVTWTGIREIMSRNAEVPTSRRMVPSAPIAQSRPTMPEPSSSSSSSTSLSKSPRQSADYAARPVAAPIPPTVTTETVQLVRTYPTEIIALKCFYNYQPTVHEHTKRVLRGDFASANRLERKWAEFMIANEEAGAGGAGARRRRRRAREAQMMHADEAGDQEGGNGGIGGGRRRRARSGGCVVM</sequence>
<protein>
    <recommendedName>
        <fullName evidence="3">F-box domain-containing protein</fullName>
    </recommendedName>
</protein>
<dbReference type="InterPro" id="IPR050648">
    <property type="entry name" value="F-box_LRR-repeat"/>
</dbReference>
<dbReference type="PROSITE" id="PS50181">
    <property type="entry name" value="FBOX"/>
    <property type="match status" value="1"/>
</dbReference>
<dbReference type="InterPro" id="IPR036047">
    <property type="entry name" value="F-box-like_dom_sf"/>
</dbReference>
<dbReference type="SUPFAM" id="SSF81383">
    <property type="entry name" value="F-box domain"/>
    <property type="match status" value="1"/>
</dbReference>
<organism evidence="4 5">
    <name type="scientific">Elsinoe australis</name>
    <dbReference type="NCBI Taxonomy" id="40998"/>
    <lineage>
        <taxon>Eukaryota</taxon>
        <taxon>Fungi</taxon>
        <taxon>Dikarya</taxon>
        <taxon>Ascomycota</taxon>
        <taxon>Pezizomycotina</taxon>
        <taxon>Dothideomycetes</taxon>
        <taxon>Dothideomycetidae</taxon>
        <taxon>Myriangiales</taxon>
        <taxon>Elsinoaceae</taxon>
        <taxon>Elsinoe</taxon>
    </lineage>
</organism>
<dbReference type="GO" id="GO:0005737">
    <property type="term" value="C:cytoplasm"/>
    <property type="evidence" value="ECO:0007669"/>
    <property type="project" value="TreeGrafter"/>
</dbReference>
<dbReference type="SMART" id="SM00367">
    <property type="entry name" value="LRR_CC"/>
    <property type="match status" value="9"/>
</dbReference>